<gene>
    <name evidence="9" type="primary">fepG_1</name>
    <name evidence="9" type="ORF">NCTC12971_04095</name>
</gene>
<evidence type="ECO:0000313" key="9">
    <source>
        <dbReference type="EMBL" id="VTP65465.1"/>
    </source>
</evidence>
<dbReference type="GO" id="GO:0022857">
    <property type="term" value="F:transmembrane transporter activity"/>
    <property type="evidence" value="ECO:0007669"/>
    <property type="project" value="InterPro"/>
</dbReference>
<comment type="subcellular location">
    <subcellularLocation>
        <location evidence="1">Cell membrane</location>
        <topology evidence="1">Multi-pass membrane protein</topology>
    </subcellularLocation>
</comment>
<dbReference type="Pfam" id="PF01032">
    <property type="entry name" value="FecCD"/>
    <property type="match status" value="1"/>
</dbReference>
<evidence type="ECO:0000256" key="3">
    <source>
        <dbReference type="ARBA" id="ARBA00022448"/>
    </source>
</evidence>
<evidence type="ECO:0000256" key="4">
    <source>
        <dbReference type="ARBA" id="ARBA00022475"/>
    </source>
</evidence>
<reference evidence="9 10" key="1">
    <citation type="submission" date="2019-05" db="EMBL/GenBank/DDBJ databases">
        <authorList>
            <consortium name="Pathogen Informatics"/>
        </authorList>
    </citation>
    <scope>NUCLEOTIDE SEQUENCE [LARGE SCALE GENOMIC DNA]</scope>
    <source>
        <strain evidence="9 10">NCTC12971</strain>
    </source>
</reference>
<sequence length="75" mass="7751">MIVTQWRLPRVVMALLIGAALGISGAIFQSLLRNPLGSPDVIGFNTGAYSGVLVAVVLFNSGILASPAARWPAAC</sequence>
<accession>A0A4U9HNT6</accession>
<evidence type="ECO:0000256" key="2">
    <source>
        <dbReference type="ARBA" id="ARBA00007935"/>
    </source>
</evidence>
<organism evidence="9 10">
    <name type="scientific">Serratia rubidaea</name>
    <name type="common">Serratia marinorubra</name>
    <dbReference type="NCBI Taxonomy" id="61652"/>
    <lineage>
        <taxon>Bacteria</taxon>
        <taxon>Pseudomonadati</taxon>
        <taxon>Pseudomonadota</taxon>
        <taxon>Gammaproteobacteria</taxon>
        <taxon>Enterobacterales</taxon>
        <taxon>Yersiniaceae</taxon>
        <taxon>Serratia</taxon>
    </lineage>
</organism>
<feature type="transmembrane region" description="Helical" evidence="8">
    <location>
        <begin position="12"/>
        <end position="32"/>
    </location>
</feature>
<evidence type="ECO:0000256" key="8">
    <source>
        <dbReference type="SAM" id="Phobius"/>
    </source>
</evidence>
<keyword evidence="6 8" id="KW-1133">Transmembrane helix</keyword>
<keyword evidence="7 8" id="KW-0472">Membrane</keyword>
<keyword evidence="4" id="KW-1003">Cell membrane</keyword>
<evidence type="ECO:0000313" key="10">
    <source>
        <dbReference type="Proteomes" id="UP000307968"/>
    </source>
</evidence>
<dbReference type="PANTHER" id="PTHR30472:SF24">
    <property type="entry name" value="FERRIC ENTEROBACTIN TRANSPORT SYSTEM PERMEASE PROTEIN FEPG"/>
    <property type="match status" value="1"/>
</dbReference>
<dbReference type="InterPro" id="IPR000522">
    <property type="entry name" value="ABC_transptr_permease_BtuC"/>
</dbReference>
<name>A0A4U9HNT6_SERRU</name>
<dbReference type="SUPFAM" id="SSF81345">
    <property type="entry name" value="ABC transporter involved in vitamin B12 uptake, BtuC"/>
    <property type="match status" value="1"/>
</dbReference>
<evidence type="ECO:0000256" key="1">
    <source>
        <dbReference type="ARBA" id="ARBA00004651"/>
    </source>
</evidence>
<protein>
    <submittedName>
        <fullName evidence="9">Ferric enterobactin transport system permease protein fepG</fullName>
    </submittedName>
</protein>
<keyword evidence="5 8" id="KW-0812">Transmembrane</keyword>
<feature type="transmembrane region" description="Helical" evidence="8">
    <location>
        <begin position="47"/>
        <end position="69"/>
    </location>
</feature>
<dbReference type="InterPro" id="IPR037294">
    <property type="entry name" value="ABC_BtuC-like"/>
</dbReference>
<comment type="similarity">
    <text evidence="2">Belongs to the binding-protein-dependent transport system permease family. FecCD subfamily.</text>
</comment>
<proteinExistence type="inferred from homology"/>
<dbReference type="PANTHER" id="PTHR30472">
    <property type="entry name" value="FERRIC ENTEROBACTIN TRANSPORT SYSTEM PERMEASE PROTEIN"/>
    <property type="match status" value="1"/>
</dbReference>
<dbReference type="AlphaFoldDB" id="A0A4U9HNT6"/>
<dbReference type="Proteomes" id="UP000307968">
    <property type="component" value="Chromosome"/>
</dbReference>
<evidence type="ECO:0000256" key="7">
    <source>
        <dbReference type="ARBA" id="ARBA00023136"/>
    </source>
</evidence>
<dbReference type="GO" id="GO:0033214">
    <property type="term" value="P:siderophore-iron import into cell"/>
    <property type="evidence" value="ECO:0007669"/>
    <property type="project" value="TreeGrafter"/>
</dbReference>
<keyword evidence="3" id="KW-0813">Transport</keyword>
<dbReference type="EMBL" id="LR590463">
    <property type="protein sequence ID" value="VTP65465.1"/>
    <property type="molecule type" value="Genomic_DNA"/>
</dbReference>
<evidence type="ECO:0000256" key="6">
    <source>
        <dbReference type="ARBA" id="ARBA00022989"/>
    </source>
</evidence>
<evidence type="ECO:0000256" key="5">
    <source>
        <dbReference type="ARBA" id="ARBA00022692"/>
    </source>
</evidence>
<dbReference type="GO" id="GO:0005886">
    <property type="term" value="C:plasma membrane"/>
    <property type="evidence" value="ECO:0007669"/>
    <property type="project" value="UniProtKB-SubCell"/>
</dbReference>
<dbReference type="Gene3D" id="1.10.3470.10">
    <property type="entry name" value="ABC transporter involved in vitamin B12 uptake, BtuC"/>
    <property type="match status" value="1"/>
</dbReference>